<reference evidence="2 3" key="1">
    <citation type="submission" date="2018-07" db="EMBL/GenBank/DDBJ databases">
        <title>Genomic Encyclopedia of Type Strains, Phase IV (KMG-IV): sequencing the most valuable type-strain genomes for metagenomic binning, comparative biology and taxonomic classification.</title>
        <authorList>
            <person name="Goeker M."/>
        </authorList>
    </citation>
    <scope>NUCLEOTIDE SEQUENCE [LARGE SCALE GENOMIC DNA]</scope>
    <source>
        <strain evidence="2 3">DSM 44290</strain>
    </source>
</reference>
<dbReference type="Proteomes" id="UP000254869">
    <property type="component" value="Unassembled WGS sequence"/>
</dbReference>
<evidence type="ECO:0000313" key="2">
    <source>
        <dbReference type="EMBL" id="RDI66624.1"/>
    </source>
</evidence>
<proteinExistence type="predicted"/>
<organism evidence="2 3">
    <name type="scientific">Nocardia pseudobrasiliensis</name>
    <dbReference type="NCBI Taxonomy" id="45979"/>
    <lineage>
        <taxon>Bacteria</taxon>
        <taxon>Bacillati</taxon>
        <taxon>Actinomycetota</taxon>
        <taxon>Actinomycetes</taxon>
        <taxon>Mycobacteriales</taxon>
        <taxon>Nocardiaceae</taxon>
        <taxon>Nocardia</taxon>
    </lineage>
</organism>
<dbReference type="EMBL" id="QQBC01000004">
    <property type="protein sequence ID" value="RDI66624.1"/>
    <property type="molecule type" value="Genomic_DNA"/>
</dbReference>
<dbReference type="STRING" id="1210086.GCA_001613105_01571"/>
<sequence length="84" mass="9921">MDRMTEQDILARIKDLVDQEHELRSKTVDKELDPELERQRLADLEVMLDQCWDLLRQRRARIDQGADPDEAQVNSAKQVEGYLQ</sequence>
<evidence type="ECO:0000313" key="3">
    <source>
        <dbReference type="Proteomes" id="UP000254869"/>
    </source>
</evidence>
<feature type="region of interest" description="Disordered" evidence="1">
    <location>
        <begin position="63"/>
        <end position="84"/>
    </location>
</feature>
<comment type="caution">
    <text evidence="2">The sequence shown here is derived from an EMBL/GenBank/DDBJ whole genome shotgun (WGS) entry which is preliminary data.</text>
</comment>
<dbReference type="InterPro" id="IPR020311">
    <property type="entry name" value="Uncharacterised_Rv0898c"/>
</dbReference>
<dbReference type="Pfam" id="PF10944">
    <property type="entry name" value="DUF2630"/>
    <property type="match status" value="1"/>
</dbReference>
<gene>
    <name evidence="2" type="ORF">DFR76_104374</name>
</gene>
<name>A0A370IB47_9NOCA</name>
<dbReference type="AlphaFoldDB" id="A0A370IB47"/>
<evidence type="ECO:0000256" key="1">
    <source>
        <dbReference type="SAM" id="MobiDB-lite"/>
    </source>
</evidence>
<protein>
    <submittedName>
        <fullName evidence="2">Uncharacterized protein DUF2630</fullName>
    </submittedName>
</protein>
<keyword evidence="3" id="KW-1185">Reference proteome</keyword>
<accession>A0A370IB47</accession>